<keyword evidence="11" id="KW-1185">Reference proteome</keyword>
<keyword evidence="3" id="KW-1003">Cell membrane</keyword>
<comment type="caution">
    <text evidence="9">The sequence shown here is derived from an EMBL/GenBank/DDBJ whole genome shotgun (WGS) entry which is preliminary data.</text>
</comment>
<keyword evidence="4 7" id="KW-0812">Transmembrane</keyword>
<dbReference type="Proteomes" id="UP000183760">
    <property type="component" value="Unassembled WGS sequence"/>
</dbReference>
<reference evidence="9 12" key="2">
    <citation type="submission" date="2019-07" db="EMBL/GenBank/DDBJ databases">
        <title>Whole genome shotgun sequence of Myxococcus fulvus NBRC 100333.</title>
        <authorList>
            <person name="Hosoyama A."/>
            <person name="Uohara A."/>
            <person name="Ohji S."/>
            <person name="Ichikawa N."/>
        </authorList>
    </citation>
    <scope>NUCLEOTIDE SEQUENCE [LARGE SCALE GENOMIC DNA]</scope>
    <source>
        <strain evidence="9 12">NBRC 100333</strain>
    </source>
</reference>
<accession>A0A511T566</accession>
<keyword evidence="7" id="KW-0813">Transport</keyword>
<evidence type="ECO:0000256" key="4">
    <source>
        <dbReference type="ARBA" id="ARBA00022692"/>
    </source>
</evidence>
<dbReference type="PANTHER" id="PTHR30558">
    <property type="entry name" value="EXBD MEMBRANE COMPONENT OF PMF-DRIVEN MACROMOLECULE IMPORT SYSTEM"/>
    <property type="match status" value="1"/>
</dbReference>
<dbReference type="GO" id="GO:0015031">
    <property type="term" value="P:protein transport"/>
    <property type="evidence" value="ECO:0007669"/>
    <property type="project" value="UniProtKB-KW"/>
</dbReference>
<sequence>MAMGKTPGSDDGDEGVFAEINITPLTDIFLVLLIIFMVTSSVIVQQGPGGGAKAGLKVNLPKGGAADVTAKTTDLSVAVLADGRFVLAGNVISQEELQKAFDEAKVKDPDTVVIVQADEGVPHGTVVQVMELAKKAGLGQLAIGVREGD</sequence>
<evidence type="ECO:0000256" key="6">
    <source>
        <dbReference type="ARBA" id="ARBA00023136"/>
    </source>
</evidence>
<proteinExistence type="inferred from homology"/>
<dbReference type="GO" id="GO:0022857">
    <property type="term" value="F:transmembrane transporter activity"/>
    <property type="evidence" value="ECO:0007669"/>
    <property type="project" value="InterPro"/>
</dbReference>
<keyword evidence="7" id="KW-0653">Protein transport</keyword>
<keyword evidence="6 8" id="KW-0472">Membrane</keyword>
<evidence type="ECO:0000313" key="9">
    <source>
        <dbReference type="EMBL" id="GEN09314.1"/>
    </source>
</evidence>
<dbReference type="RefSeq" id="WP_046714760.1">
    <property type="nucleotide sequence ID" value="NZ_BJXR01000033.1"/>
</dbReference>
<dbReference type="InterPro" id="IPR003400">
    <property type="entry name" value="ExbD"/>
</dbReference>
<evidence type="ECO:0000256" key="3">
    <source>
        <dbReference type="ARBA" id="ARBA00022475"/>
    </source>
</evidence>
<protein>
    <submittedName>
        <fullName evidence="10">Biopolymer transport protein ExbD</fullName>
    </submittedName>
    <submittedName>
        <fullName evidence="9">Biopolymer transporter ExbD</fullName>
    </submittedName>
</protein>
<name>A0A511T566_MYXFU</name>
<evidence type="ECO:0000256" key="1">
    <source>
        <dbReference type="ARBA" id="ARBA00004162"/>
    </source>
</evidence>
<dbReference type="PANTHER" id="PTHR30558:SF7">
    <property type="entry name" value="TOL-PAL SYSTEM PROTEIN TOLR"/>
    <property type="match status" value="1"/>
</dbReference>
<dbReference type="Proteomes" id="UP000321514">
    <property type="component" value="Unassembled WGS sequence"/>
</dbReference>
<dbReference type="STRING" id="1334629.MFUL124B02_28120"/>
<evidence type="ECO:0000256" key="5">
    <source>
        <dbReference type="ARBA" id="ARBA00022989"/>
    </source>
</evidence>
<evidence type="ECO:0000313" key="12">
    <source>
        <dbReference type="Proteomes" id="UP000321514"/>
    </source>
</evidence>
<dbReference type="GO" id="GO:0005886">
    <property type="term" value="C:plasma membrane"/>
    <property type="evidence" value="ECO:0007669"/>
    <property type="project" value="UniProtKB-SubCell"/>
</dbReference>
<dbReference type="OrthoDB" id="9798629at2"/>
<evidence type="ECO:0000256" key="2">
    <source>
        <dbReference type="ARBA" id="ARBA00005811"/>
    </source>
</evidence>
<feature type="transmembrane region" description="Helical" evidence="8">
    <location>
        <begin position="20"/>
        <end position="44"/>
    </location>
</feature>
<dbReference type="Pfam" id="PF02472">
    <property type="entry name" value="ExbD"/>
    <property type="match status" value="1"/>
</dbReference>
<evidence type="ECO:0000313" key="11">
    <source>
        <dbReference type="Proteomes" id="UP000183760"/>
    </source>
</evidence>
<evidence type="ECO:0000256" key="7">
    <source>
        <dbReference type="RuleBase" id="RU003879"/>
    </source>
</evidence>
<reference evidence="10 11" key="1">
    <citation type="submission" date="2016-10" db="EMBL/GenBank/DDBJ databases">
        <authorList>
            <person name="Varghese N."/>
            <person name="Submissions S."/>
        </authorList>
    </citation>
    <scope>NUCLEOTIDE SEQUENCE [LARGE SCALE GENOMIC DNA]</scope>
    <source>
        <strain evidence="10 11">DSM 16525</strain>
    </source>
</reference>
<dbReference type="Gene3D" id="3.30.420.270">
    <property type="match status" value="1"/>
</dbReference>
<gene>
    <name evidence="9" type="ORF">MFU01_43510</name>
    <name evidence="10" type="ORF">SAMN05443572_105570</name>
</gene>
<comment type="subcellular location">
    <subcellularLocation>
        <location evidence="1">Cell membrane</location>
        <topology evidence="1">Single-pass membrane protein</topology>
    </subcellularLocation>
    <subcellularLocation>
        <location evidence="7">Cell membrane</location>
        <topology evidence="7">Single-pass type II membrane protein</topology>
    </subcellularLocation>
</comment>
<evidence type="ECO:0000256" key="8">
    <source>
        <dbReference type="SAM" id="Phobius"/>
    </source>
</evidence>
<keyword evidence="5 8" id="KW-1133">Transmembrane helix</keyword>
<organism evidence="9 12">
    <name type="scientific">Myxococcus fulvus</name>
    <dbReference type="NCBI Taxonomy" id="33"/>
    <lineage>
        <taxon>Bacteria</taxon>
        <taxon>Pseudomonadati</taxon>
        <taxon>Myxococcota</taxon>
        <taxon>Myxococcia</taxon>
        <taxon>Myxococcales</taxon>
        <taxon>Cystobacterineae</taxon>
        <taxon>Myxococcaceae</taxon>
        <taxon>Myxococcus</taxon>
    </lineage>
</organism>
<evidence type="ECO:0000313" key="10">
    <source>
        <dbReference type="EMBL" id="SEU17272.1"/>
    </source>
</evidence>
<dbReference type="AlphaFoldDB" id="A0A511T566"/>
<dbReference type="EMBL" id="FOIB01000005">
    <property type="protein sequence ID" value="SEU17272.1"/>
    <property type="molecule type" value="Genomic_DNA"/>
</dbReference>
<dbReference type="EMBL" id="BJXR01000033">
    <property type="protein sequence ID" value="GEN09314.1"/>
    <property type="molecule type" value="Genomic_DNA"/>
</dbReference>
<comment type="similarity">
    <text evidence="2 7">Belongs to the ExbD/TolR family.</text>
</comment>